<name>A0ABS8EH26_9ACTN</name>
<dbReference type="InterPro" id="IPR036188">
    <property type="entry name" value="FAD/NAD-bd_sf"/>
</dbReference>
<dbReference type="Gene3D" id="3.50.50.60">
    <property type="entry name" value="FAD/NAD(P)-binding domain"/>
    <property type="match status" value="1"/>
</dbReference>
<organism evidence="3 4">
    <name type="scientific">Streptomyces flavotricini</name>
    <dbReference type="NCBI Taxonomy" id="66888"/>
    <lineage>
        <taxon>Bacteria</taxon>
        <taxon>Bacillati</taxon>
        <taxon>Actinomycetota</taxon>
        <taxon>Actinomycetes</taxon>
        <taxon>Kitasatosporales</taxon>
        <taxon>Streptomycetaceae</taxon>
        <taxon>Streptomyces</taxon>
    </lineage>
</organism>
<accession>A0ABS8EH26</accession>
<dbReference type="PANTHER" id="PTHR43106">
    <property type="entry name" value="DEHYDROGENASE-RELATED"/>
    <property type="match status" value="1"/>
</dbReference>
<reference evidence="3 4" key="1">
    <citation type="submission" date="2021-08" db="EMBL/GenBank/DDBJ databases">
        <title>Genomic Architecture of Streptomyces flavotricini NGL1 and Streptomyces erythrochromogenes HMS4 With Differential Plant Beneficial attributes and laccase production capabilities.</title>
        <authorList>
            <person name="Salwan R."/>
            <person name="Kaur R."/>
            <person name="Sharma V."/>
        </authorList>
    </citation>
    <scope>NUCLEOTIDE SEQUENCE [LARGE SCALE GENOMIC DNA]</scope>
    <source>
        <strain evidence="3 4">NGL1</strain>
    </source>
</reference>
<dbReference type="SUPFAM" id="SSF51905">
    <property type="entry name" value="FAD/NAD(P)-binding domain"/>
    <property type="match status" value="1"/>
</dbReference>
<dbReference type="PRINTS" id="PR00368">
    <property type="entry name" value="FADPNR"/>
</dbReference>
<evidence type="ECO:0000256" key="1">
    <source>
        <dbReference type="SAM" id="MobiDB-lite"/>
    </source>
</evidence>
<dbReference type="EMBL" id="JAINUL010000001">
    <property type="protein sequence ID" value="MCC0100383.1"/>
    <property type="molecule type" value="Genomic_DNA"/>
</dbReference>
<dbReference type="Pfam" id="PF07992">
    <property type="entry name" value="Pyr_redox_2"/>
    <property type="match status" value="1"/>
</dbReference>
<evidence type="ECO:0000313" key="3">
    <source>
        <dbReference type="EMBL" id="MCC0100383.1"/>
    </source>
</evidence>
<dbReference type="RefSeq" id="WP_229343895.1">
    <property type="nucleotide sequence ID" value="NZ_JAINUL010000001.1"/>
</dbReference>
<evidence type="ECO:0000313" key="4">
    <source>
        <dbReference type="Proteomes" id="UP001520654"/>
    </source>
</evidence>
<evidence type="ECO:0000259" key="2">
    <source>
        <dbReference type="Pfam" id="PF07992"/>
    </source>
</evidence>
<dbReference type="PRINTS" id="PR00411">
    <property type="entry name" value="PNDRDTASEI"/>
</dbReference>
<dbReference type="InterPro" id="IPR023753">
    <property type="entry name" value="FAD/NAD-binding_dom"/>
</dbReference>
<feature type="region of interest" description="Disordered" evidence="1">
    <location>
        <begin position="486"/>
        <end position="508"/>
    </location>
</feature>
<keyword evidence="4" id="KW-1185">Reference proteome</keyword>
<sequence length="508" mass="53215">MSEQTRTTPADTVVIGGGPAGLFAALTLVRAGRRVVLLEAGGDMAESLCPRLVARMKGRTVRDAEKFRLQCARCTCLTGLGGAAFHFDTNLGYISSLTRSKIETAPDGTVRSYSGLERALGSFDRAQDLISEAYRTLYELGLPPAGPAHEPDGALLGDGTVFQHVDTAYSQSVTVDDSLVVIARLRAELERGGGSVLLRHRATDVEPLTGGGFHVRADTPDGPAVFRADDVIVGVGKLGLPWVRDLAGRIGVRHRPSSRVDLGVRLEGAREDLAPLLDGCHNPKLSFLNEEGHSVRTFCVCEGGRVMQYGFLDAVALDGQHCLNQPTTKSNLGILTTVDLPEGTDGTEHAAAFARRVAAHGSGRPVVSTVDELAGRPVPDGPLTTSLISYHHGGLRDCLPASTVRDVLAMVDRLNTLHPGLVPGTATVAAPVVERLFPDLDLSDDLESSVPGLYFVGDSSSKIIGITYGAATGMAAARSVLQRQGATPPAAGTATAKATTPAASGGPR</sequence>
<proteinExistence type="predicted"/>
<feature type="domain" description="FAD/NAD(P)-binding" evidence="2">
    <location>
        <begin position="11"/>
        <end position="50"/>
    </location>
</feature>
<comment type="caution">
    <text evidence="3">The sequence shown here is derived from an EMBL/GenBank/DDBJ whole genome shotgun (WGS) entry which is preliminary data.</text>
</comment>
<gene>
    <name evidence="3" type="ORF">K7B10_37535</name>
</gene>
<protein>
    <submittedName>
        <fullName evidence="3">NAD(P)/FAD-dependent oxidoreductase</fullName>
    </submittedName>
</protein>
<dbReference type="PANTHER" id="PTHR43106:SF1">
    <property type="entry name" value="DEHYDROGENASE-RELATED"/>
    <property type="match status" value="1"/>
</dbReference>
<dbReference type="Proteomes" id="UP001520654">
    <property type="component" value="Unassembled WGS sequence"/>
</dbReference>